<dbReference type="PROSITE" id="PS51898">
    <property type="entry name" value="TYR_RECOMBINASE"/>
    <property type="match status" value="1"/>
</dbReference>
<dbReference type="EMBL" id="CP010025">
    <property type="protein sequence ID" value="AJZ56830.1"/>
    <property type="molecule type" value="Genomic_DNA"/>
</dbReference>
<name>A0AAP5QE60_9BURK</name>
<evidence type="ECO:0000256" key="1">
    <source>
        <dbReference type="ARBA" id="ARBA00008857"/>
    </source>
</evidence>
<dbReference type="RefSeq" id="WP_046564589.1">
    <property type="nucleotide sequence ID" value="NZ_CP010025.1"/>
</dbReference>
<evidence type="ECO:0000313" key="9">
    <source>
        <dbReference type="EMBL" id="MDT8842521.1"/>
    </source>
</evidence>
<dbReference type="Gene3D" id="1.10.443.10">
    <property type="entry name" value="Intergrase catalytic core"/>
    <property type="match status" value="1"/>
</dbReference>
<dbReference type="PROSITE" id="PS51900">
    <property type="entry name" value="CB"/>
    <property type="match status" value="1"/>
</dbReference>
<evidence type="ECO:0000313" key="8">
    <source>
        <dbReference type="EMBL" id="AJZ56830.1"/>
    </source>
</evidence>
<dbReference type="InterPro" id="IPR044068">
    <property type="entry name" value="CB"/>
</dbReference>
<evidence type="ECO:0000259" key="6">
    <source>
        <dbReference type="PROSITE" id="PS51898"/>
    </source>
</evidence>
<evidence type="ECO:0000256" key="3">
    <source>
        <dbReference type="ARBA" id="ARBA00023125"/>
    </source>
</evidence>
<keyword evidence="3 5" id="KW-0238">DNA-binding</keyword>
<evidence type="ECO:0000256" key="5">
    <source>
        <dbReference type="PROSITE-ProRule" id="PRU01248"/>
    </source>
</evidence>
<proteinExistence type="inferred from homology"/>
<feature type="domain" description="Core-binding (CB)" evidence="7">
    <location>
        <begin position="238"/>
        <end position="342"/>
    </location>
</feature>
<dbReference type="InterPro" id="IPR013762">
    <property type="entry name" value="Integrase-like_cat_sf"/>
</dbReference>
<dbReference type="InterPro" id="IPR050090">
    <property type="entry name" value="Tyrosine_recombinase_XerCD"/>
</dbReference>
<evidence type="ECO:0000256" key="4">
    <source>
        <dbReference type="ARBA" id="ARBA00023172"/>
    </source>
</evidence>
<dbReference type="Gene3D" id="1.10.150.130">
    <property type="match status" value="1"/>
</dbReference>
<dbReference type="GO" id="GO:0015074">
    <property type="term" value="P:DNA integration"/>
    <property type="evidence" value="ECO:0007669"/>
    <property type="project" value="UniProtKB-KW"/>
</dbReference>
<feature type="domain" description="Tyr recombinase" evidence="6">
    <location>
        <begin position="368"/>
        <end position="590"/>
    </location>
</feature>
<dbReference type="Proteomes" id="UP001246473">
    <property type="component" value="Unassembled WGS sequence"/>
</dbReference>
<dbReference type="GO" id="GO:0003677">
    <property type="term" value="F:DNA binding"/>
    <property type="evidence" value="ECO:0007669"/>
    <property type="project" value="UniProtKB-UniRule"/>
</dbReference>
<dbReference type="InterPro" id="IPR022169">
    <property type="entry name" value="DUF3701"/>
</dbReference>
<dbReference type="InterPro" id="IPR011010">
    <property type="entry name" value="DNA_brk_join_enz"/>
</dbReference>
<sequence length="604" mass="67792">MTNRLQAVDQRRQYARNDFTALRAFVQRVSASTIARLYFSEDENGEPPTAAGVERYLRWMQADLVELAIQHGSPVLAEHLKASTKKHGSARLSAISLKMVEEAARLAVAQPAADHAVGAWFRPMIALQLKASGIDTLGELIDFCNRRGGSWWRAVRRIGPGRARRIVSWLRLHEATIGRSVDSDIDETEPFKADNSQIVEIGGHHQTVVPLERMALRASLSGAEGVNRAPAFAYIHARNDLEAVRAYLYQYRDQPKTLRSYTKEIERFLMWTVCVRGKALSAVLADDCEAYKDFLKAPSPAFVGPRATRSSSRWRPFASSEMSAESQKYAVRALRAAFAWLVDVRYLAGNPWKVVKDPVIIVRESDLQLERALPASLWNRLRAFIDAQCLPPADAYWRIVRVALLLSGDSGLRREELTVCRREGMAPTTFGDDDSPVWQLKVLGKRRRERIVPVSPAAVEALRAHWHDRGLDFDTATEGPLISPLTVPPTRLAIKKHDGPEAEPYSPDGMNKMVRWAMKRLIAGMPDLTAVEMKQLAATSPHAFRHTFGTQAAAEDVPIDVLQKILGHRSLQTTTIYVQAEKQRVMREASRLYAKNRAERAEPQ</sequence>
<dbReference type="Pfam" id="PF12482">
    <property type="entry name" value="DUF3701"/>
    <property type="match status" value="1"/>
</dbReference>
<protein>
    <submittedName>
        <fullName evidence="8">Phage integrase family protein</fullName>
    </submittedName>
    <submittedName>
        <fullName evidence="9">Site-specific integrase</fullName>
    </submittedName>
</protein>
<dbReference type="Pfam" id="PF00589">
    <property type="entry name" value="Phage_integrase"/>
    <property type="match status" value="1"/>
</dbReference>
<keyword evidence="4" id="KW-0233">DNA recombination</keyword>
<keyword evidence="2" id="KW-0229">DNA integration</keyword>
<dbReference type="KEGG" id="bfn:OI25_7172"/>
<dbReference type="CDD" id="cd00397">
    <property type="entry name" value="DNA_BRE_C"/>
    <property type="match status" value="1"/>
</dbReference>
<reference evidence="8 10" key="1">
    <citation type="journal article" date="2015" name="Genome Announc.">
        <title>Complete genome sequences for 59 burkholderia isolates, both pathogenic and near neighbor.</title>
        <authorList>
            <person name="Johnson S.L."/>
            <person name="Bishop-Lilly K.A."/>
            <person name="Ladner J.T."/>
            <person name="Daligault H.E."/>
            <person name="Davenport K.W."/>
            <person name="Jaissle J."/>
            <person name="Frey K.G."/>
            <person name="Koroleva G.I."/>
            <person name="Bruce D.C."/>
            <person name="Coyne S.R."/>
            <person name="Broomall S.M."/>
            <person name="Li P.E."/>
            <person name="Teshima H."/>
            <person name="Gibbons H.S."/>
            <person name="Palacios G.F."/>
            <person name="Rosenzweig C.N."/>
            <person name="Redden C.L."/>
            <person name="Xu Y."/>
            <person name="Minogue T.D."/>
            <person name="Chain P.S."/>
        </authorList>
    </citation>
    <scope>NUCLEOTIDE SEQUENCE [LARGE SCALE GENOMIC DNA]</scope>
    <source>
        <strain evidence="8 10">ATCC BAA-463</strain>
    </source>
</reference>
<evidence type="ECO:0000259" key="7">
    <source>
        <dbReference type="PROSITE" id="PS51900"/>
    </source>
</evidence>
<dbReference type="GO" id="GO:0006310">
    <property type="term" value="P:DNA recombination"/>
    <property type="evidence" value="ECO:0007669"/>
    <property type="project" value="UniProtKB-KW"/>
</dbReference>
<organism evidence="9 11">
    <name type="scientific">Paraburkholderia fungorum</name>
    <dbReference type="NCBI Taxonomy" id="134537"/>
    <lineage>
        <taxon>Bacteria</taxon>
        <taxon>Pseudomonadati</taxon>
        <taxon>Pseudomonadota</taxon>
        <taxon>Betaproteobacteria</taxon>
        <taxon>Burkholderiales</taxon>
        <taxon>Burkholderiaceae</taxon>
        <taxon>Paraburkholderia</taxon>
    </lineage>
</organism>
<evidence type="ECO:0000313" key="10">
    <source>
        <dbReference type="Proteomes" id="UP000032614"/>
    </source>
</evidence>
<comment type="similarity">
    <text evidence="1">Belongs to the 'phage' integrase family.</text>
</comment>
<evidence type="ECO:0000256" key="2">
    <source>
        <dbReference type="ARBA" id="ARBA00022908"/>
    </source>
</evidence>
<dbReference type="SUPFAM" id="SSF56349">
    <property type="entry name" value="DNA breaking-rejoining enzymes"/>
    <property type="match status" value="1"/>
</dbReference>
<dbReference type="PANTHER" id="PTHR30349:SF41">
    <property type="entry name" value="INTEGRASE_RECOMBINASE PROTEIN MJ0367-RELATED"/>
    <property type="match status" value="1"/>
</dbReference>
<dbReference type="InterPro" id="IPR002104">
    <property type="entry name" value="Integrase_catalytic"/>
</dbReference>
<dbReference type="GeneID" id="66513524"/>
<dbReference type="EMBL" id="JANSLM010000018">
    <property type="protein sequence ID" value="MDT8842521.1"/>
    <property type="molecule type" value="Genomic_DNA"/>
</dbReference>
<evidence type="ECO:0000313" key="11">
    <source>
        <dbReference type="Proteomes" id="UP001246473"/>
    </source>
</evidence>
<gene>
    <name evidence="8" type="ORF">OI25_7172</name>
    <name evidence="9" type="ORF">ParKJ_34365</name>
</gene>
<dbReference type="PANTHER" id="PTHR30349">
    <property type="entry name" value="PHAGE INTEGRASE-RELATED"/>
    <property type="match status" value="1"/>
</dbReference>
<dbReference type="AlphaFoldDB" id="A0AAP5QE60"/>
<dbReference type="InterPro" id="IPR010998">
    <property type="entry name" value="Integrase_recombinase_N"/>
</dbReference>
<accession>A0AAP5QE60</accession>
<dbReference type="Proteomes" id="UP000032614">
    <property type="component" value="Chromosome 3"/>
</dbReference>
<reference evidence="9" key="2">
    <citation type="submission" date="2022-08" db="EMBL/GenBank/DDBJ databases">
        <authorList>
            <person name="Kim S.-J."/>
        </authorList>
    </citation>
    <scope>NUCLEOTIDE SEQUENCE</scope>
    <source>
        <strain evidence="9">KJ</strain>
    </source>
</reference>